<evidence type="ECO:0000259" key="17">
    <source>
        <dbReference type="PROSITE" id="PS50109"/>
    </source>
</evidence>
<evidence type="ECO:0000256" key="14">
    <source>
        <dbReference type="PROSITE-ProRule" id="PRU00110"/>
    </source>
</evidence>
<dbReference type="InterPro" id="IPR036890">
    <property type="entry name" value="HATPase_C_sf"/>
</dbReference>
<dbReference type="PRINTS" id="PR00344">
    <property type="entry name" value="BCTRLSENSOR"/>
</dbReference>
<evidence type="ECO:0000256" key="9">
    <source>
        <dbReference type="ARBA" id="ARBA00022777"/>
    </source>
</evidence>
<dbReference type="InterPro" id="IPR011006">
    <property type="entry name" value="CheY-like_superfamily"/>
</dbReference>
<dbReference type="InterPro" id="IPR004358">
    <property type="entry name" value="Sig_transdc_His_kin-like_C"/>
</dbReference>
<evidence type="ECO:0000256" key="11">
    <source>
        <dbReference type="ARBA" id="ARBA00022989"/>
    </source>
</evidence>
<keyword evidence="11 16" id="KW-1133">Transmembrane helix</keyword>
<dbReference type="InterPro" id="IPR000014">
    <property type="entry name" value="PAS"/>
</dbReference>
<evidence type="ECO:0000256" key="12">
    <source>
        <dbReference type="ARBA" id="ARBA00023012"/>
    </source>
</evidence>
<organism evidence="22 23">
    <name type="scientific">Zooshikella harenae</name>
    <dbReference type="NCBI Taxonomy" id="2827238"/>
    <lineage>
        <taxon>Bacteria</taxon>
        <taxon>Pseudomonadati</taxon>
        <taxon>Pseudomonadota</taxon>
        <taxon>Gammaproteobacteria</taxon>
        <taxon>Oceanospirillales</taxon>
        <taxon>Zooshikellaceae</taxon>
        <taxon>Zooshikella</taxon>
    </lineage>
</organism>
<dbReference type="InterPro" id="IPR003594">
    <property type="entry name" value="HATPase_dom"/>
</dbReference>
<dbReference type="Pfam" id="PF21623">
    <property type="entry name" value="HK_sensor_dom_bact"/>
    <property type="match status" value="1"/>
</dbReference>
<dbReference type="PROSITE" id="PS50894">
    <property type="entry name" value="HPT"/>
    <property type="match status" value="1"/>
</dbReference>
<evidence type="ECO:0000313" key="22">
    <source>
        <dbReference type="EMBL" id="MBU2713590.1"/>
    </source>
</evidence>
<feature type="domain" description="Response regulatory" evidence="18">
    <location>
        <begin position="1180"/>
        <end position="1298"/>
    </location>
</feature>
<evidence type="ECO:0000259" key="20">
    <source>
        <dbReference type="PROSITE" id="PS50113"/>
    </source>
</evidence>
<dbReference type="Pfam" id="PF08447">
    <property type="entry name" value="PAS_3"/>
    <property type="match status" value="1"/>
</dbReference>
<dbReference type="RefSeq" id="WP_215821875.1">
    <property type="nucleotide sequence ID" value="NZ_JAGSOY010000090.1"/>
</dbReference>
<reference evidence="22 23" key="1">
    <citation type="submission" date="2021-04" db="EMBL/GenBank/DDBJ databases">
        <authorList>
            <person name="Pira H."/>
            <person name="Risdian C."/>
            <person name="Wink J."/>
        </authorList>
    </citation>
    <scope>NUCLEOTIDE SEQUENCE [LARGE SCALE GENOMIC DNA]</scope>
    <source>
        <strain evidence="22 23">WH53</strain>
    </source>
</reference>
<keyword evidence="4" id="KW-1003">Cell membrane</keyword>
<dbReference type="SUPFAM" id="SSF55874">
    <property type="entry name" value="ATPase domain of HSP90 chaperone/DNA topoisomerase II/histidine kinase"/>
    <property type="match status" value="1"/>
</dbReference>
<dbReference type="CDD" id="cd17546">
    <property type="entry name" value="REC_hyHK_CKI1_RcsC-like"/>
    <property type="match status" value="2"/>
</dbReference>
<keyword evidence="7 16" id="KW-0812">Transmembrane</keyword>
<evidence type="ECO:0000256" key="13">
    <source>
        <dbReference type="ARBA" id="ARBA00023136"/>
    </source>
</evidence>
<dbReference type="EC" id="2.7.13.3" evidence="3"/>
<dbReference type="SMART" id="SM00073">
    <property type="entry name" value="HPT"/>
    <property type="match status" value="1"/>
</dbReference>
<dbReference type="InterPro" id="IPR036097">
    <property type="entry name" value="HisK_dim/P_sf"/>
</dbReference>
<dbReference type="Gene3D" id="3.40.50.2300">
    <property type="match status" value="2"/>
</dbReference>
<dbReference type="SMART" id="SM00086">
    <property type="entry name" value="PAC"/>
    <property type="match status" value="3"/>
</dbReference>
<comment type="subcellular location">
    <subcellularLocation>
        <location evidence="2">Cell membrane</location>
        <topology evidence="2">Multi-pass membrane protein</topology>
    </subcellularLocation>
</comment>
<protein>
    <recommendedName>
        <fullName evidence="3">histidine kinase</fullName>
        <ecNumber evidence="3">2.7.13.3</ecNumber>
    </recommendedName>
</protein>
<feature type="domain" description="Response regulatory" evidence="18">
    <location>
        <begin position="1038"/>
        <end position="1158"/>
    </location>
</feature>
<dbReference type="Pfam" id="PF00512">
    <property type="entry name" value="HisKA"/>
    <property type="match status" value="1"/>
</dbReference>
<evidence type="ECO:0000256" key="1">
    <source>
        <dbReference type="ARBA" id="ARBA00000085"/>
    </source>
</evidence>
<dbReference type="SMART" id="SM00448">
    <property type="entry name" value="REC"/>
    <property type="match status" value="2"/>
</dbReference>
<feature type="domain" description="HPt" evidence="21">
    <location>
        <begin position="1336"/>
        <end position="1429"/>
    </location>
</feature>
<evidence type="ECO:0000256" key="3">
    <source>
        <dbReference type="ARBA" id="ARBA00012438"/>
    </source>
</evidence>
<dbReference type="SUPFAM" id="SSF52172">
    <property type="entry name" value="CheY-like"/>
    <property type="match status" value="2"/>
</dbReference>
<dbReference type="InterPro" id="IPR003661">
    <property type="entry name" value="HisK_dim/P_dom"/>
</dbReference>
<dbReference type="SMART" id="SM00091">
    <property type="entry name" value="PAS"/>
    <property type="match status" value="3"/>
</dbReference>
<dbReference type="Gene3D" id="3.30.565.10">
    <property type="entry name" value="Histidine kinase-like ATPase, C-terminal domain"/>
    <property type="match status" value="1"/>
</dbReference>
<keyword evidence="12" id="KW-0902">Two-component regulatory system</keyword>
<feature type="transmembrane region" description="Helical" evidence="16">
    <location>
        <begin position="12"/>
        <end position="34"/>
    </location>
</feature>
<dbReference type="PANTHER" id="PTHR45339">
    <property type="entry name" value="HYBRID SIGNAL TRANSDUCTION HISTIDINE KINASE J"/>
    <property type="match status" value="1"/>
</dbReference>
<gene>
    <name evidence="22" type="ORF">KCG35_21250</name>
</gene>
<dbReference type="InterPro" id="IPR013655">
    <property type="entry name" value="PAS_fold_3"/>
</dbReference>
<evidence type="ECO:0000256" key="2">
    <source>
        <dbReference type="ARBA" id="ARBA00004651"/>
    </source>
</evidence>
<dbReference type="PROSITE" id="PS50109">
    <property type="entry name" value="HIS_KIN"/>
    <property type="match status" value="1"/>
</dbReference>
<evidence type="ECO:0000256" key="8">
    <source>
        <dbReference type="ARBA" id="ARBA00022741"/>
    </source>
</evidence>
<keyword evidence="8" id="KW-0547">Nucleotide-binding</keyword>
<dbReference type="InterPro" id="IPR001789">
    <property type="entry name" value="Sig_transdc_resp-reg_receiver"/>
</dbReference>
<dbReference type="Gene3D" id="3.30.450.20">
    <property type="entry name" value="PAS domain"/>
    <property type="match status" value="4"/>
</dbReference>
<dbReference type="Pfam" id="PF01627">
    <property type="entry name" value="Hpt"/>
    <property type="match status" value="1"/>
</dbReference>
<keyword evidence="5 15" id="KW-0597">Phosphoprotein</keyword>
<dbReference type="SUPFAM" id="SSF55785">
    <property type="entry name" value="PYP-like sensor domain (PAS domain)"/>
    <property type="match status" value="3"/>
</dbReference>
<dbReference type="InterPro" id="IPR036641">
    <property type="entry name" value="HPT_dom_sf"/>
</dbReference>
<dbReference type="SUPFAM" id="SSF47226">
    <property type="entry name" value="Histidine-containing phosphotransfer domain, HPT domain"/>
    <property type="match status" value="1"/>
</dbReference>
<keyword evidence="23" id="KW-1185">Reference proteome</keyword>
<dbReference type="InterPro" id="IPR005467">
    <property type="entry name" value="His_kinase_dom"/>
</dbReference>
<evidence type="ECO:0000259" key="19">
    <source>
        <dbReference type="PROSITE" id="PS50112"/>
    </source>
</evidence>
<evidence type="ECO:0000256" key="10">
    <source>
        <dbReference type="ARBA" id="ARBA00022840"/>
    </source>
</evidence>
<comment type="catalytic activity">
    <reaction evidence="1">
        <text>ATP + protein L-histidine = ADP + protein N-phospho-L-histidine.</text>
        <dbReference type="EC" id="2.7.13.3"/>
    </reaction>
</comment>
<dbReference type="CDD" id="cd00130">
    <property type="entry name" value="PAS"/>
    <property type="match status" value="3"/>
</dbReference>
<dbReference type="Proteomes" id="UP000690515">
    <property type="component" value="Unassembled WGS sequence"/>
</dbReference>
<dbReference type="InterPro" id="IPR029151">
    <property type="entry name" value="Sensor-like_sf"/>
</dbReference>
<dbReference type="SUPFAM" id="SSF103190">
    <property type="entry name" value="Sensory domain-like"/>
    <property type="match status" value="1"/>
</dbReference>
<feature type="domain" description="Histidine kinase" evidence="17">
    <location>
        <begin position="795"/>
        <end position="1015"/>
    </location>
</feature>
<dbReference type="SMART" id="SM00388">
    <property type="entry name" value="HisKA"/>
    <property type="match status" value="1"/>
</dbReference>
<dbReference type="Gene3D" id="2.10.70.100">
    <property type="match status" value="1"/>
</dbReference>
<sequence length="1434" mass="162442">MSSFSNYLKNNHIIAAVIVLFLLLVTLSVTLFYIERGRIYGEYNILLQSEAEKANSKITSTIESLKRDLFFLASTPPIRGIARASYNNNQDPQENSNMILWKKRLNTIFSGYINTHQNIRQVRYIGVFNKGKELVRVNYENGKITVVNESDLQNKADRDYYIESLKLKAGEVYVSEINLNRERGVVEKPYQPTLRMTTPIYSANNEYFGMLVINYNAEALFEALQEGIPENYLFYLTKKSGEYLINPEVHKTFSSDLNTNFSWSNEFRKVSGNHVLLDALSVLEHQSQHFLVKSKVSPIYQDHTDKSLILKLAVPEKIVFLNIVKNVSVDILAMFAGIIALSVLFYFYRLTMAEKQRVSIEQARLAAIVESSQDAIVGITLDGFVTDWNKGAEIIFGFNTQEASGKSVLELIIPLDKRDEELRMLETVAQGRSIFQLSSKRQRKDGSLLDVSVSISPVMNKKEEIVGAAKIIRDISQQKAIEEEILKLNSSLELQVAERTAEIQHYLNLQSAILNQAPTAIIITNTDGVITLFNPAAEKMLGYFSSDVVDKFNFFEFIDSNEVAELAQLFSIKFGKVVDLNFDVIVYEMQYSLRESKEWILLKSDKTTFPAYQEITPLIDIDQRVTGYLFIATDMTQQVEDRNKLESMRDQLLKASDVAKLGIWTWDVRTNDLEWNDMMYEIYGINPPPKGENLAFTAWLNALHPDDRKLMHDKVKVAIAEGSKFDPIFRIVKNDESIRYIKSDATIERDKDGNPTIMLGINRDITEQLENEKLLINAKHTADKANIAKSEFVANMSHEIRTPMNAILGMVQLLKKTKLETKQLDYLNKTESAAKVLLGILNDILDFSKMEAGKLVLDPHPCHIDLLLRNVGTISSVNIGNKDIEVLFDIDYHIPETILVDELRLQQILINLTSNAIKFTDKGEVILKVELLEKNNDVVLKFSVIDTGIGISQENLKQIFNDFSQAEASTTRRFGGTGLGLAICQRLVHLMDGELVVESELNKGSTFSFSIQCKVVESPCHLDTQKVKDKLRSVKQIKLLIIDDNEYMRTLLVKMTQAFGWYAEAVKDGEDAISKLCSKNKQYDCILVDSSMPEMDGFDTVTHIKSFFPKQNWPIIIMMTVHQTKALQDRLTEYKEIETVLTKPITASTLFDAVFDAVSPKKEDFTDISEVMSERLKNISILLAEDNLTNQQVAKELLELEGAEVHLVSDGEVAVNILKDTNYQFDVVLMDIQMPRMDGYTATVEIRNTLGLKSLPIIAMTANVMETDKEKAFSLGMNSHIGKPFDLEQVVSKILLEVSKYKNTQYNSMDTENVAKTDISLPLLDEQEALSRLGGAQRIYLRALDNFLQEMPRLIAQLPMEDNPQNPETTANKLHAIKGMASTVGAKAVAHLSANLEQRMRHNDHSDYHSLIKQLKVLIESTNNIIEKRAASEK</sequence>
<proteinExistence type="predicted"/>
<dbReference type="Pfam" id="PF00989">
    <property type="entry name" value="PAS"/>
    <property type="match status" value="2"/>
</dbReference>
<feature type="transmembrane region" description="Helical" evidence="16">
    <location>
        <begin position="327"/>
        <end position="348"/>
    </location>
</feature>
<dbReference type="InterPro" id="IPR013767">
    <property type="entry name" value="PAS_fold"/>
</dbReference>
<evidence type="ECO:0000256" key="5">
    <source>
        <dbReference type="ARBA" id="ARBA00022553"/>
    </source>
</evidence>
<dbReference type="EMBL" id="JAGSOY010000090">
    <property type="protein sequence ID" value="MBU2713590.1"/>
    <property type="molecule type" value="Genomic_DNA"/>
</dbReference>
<dbReference type="InterPro" id="IPR000700">
    <property type="entry name" value="PAS-assoc_C"/>
</dbReference>
<dbReference type="SUPFAM" id="SSF47384">
    <property type="entry name" value="Homodimeric domain of signal transducing histidine kinase"/>
    <property type="match status" value="1"/>
</dbReference>
<feature type="modified residue" description="4-aspartylphosphate" evidence="15">
    <location>
        <position position="1231"/>
    </location>
</feature>
<feature type="domain" description="PAS" evidence="19">
    <location>
        <begin position="361"/>
        <end position="432"/>
    </location>
</feature>
<evidence type="ECO:0000259" key="21">
    <source>
        <dbReference type="PROSITE" id="PS50894"/>
    </source>
</evidence>
<feature type="domain" description="PAS" evidence="19">
    <location>
        <begin position="513"/>
        <end position="581"/>
    </location>
</feature>
<evidence type="ECO:0000256" key="7">
    <source>
        <dbReference type="ARBA" id="ARBA00022692"/>
    </source>
</evidence>
<keyword evidence="10" id="KW-0067">ATP-binding</keyword>
<accession>A0ABS5ZHZ3</accession>
<dbReference type="InterPro" id="IPR008207">
    <property type="entry name" value="Sig_transdc_His_kin_Hpt_dom"/>
</dbReference>
<keyword evidence="9" id="KW-0418">Kinase</keyword>
<feature type="modified residue" description="4-aspartylphosphate" evidence="15">
    <location>
        <position position="1089"/>
    </location>
</feature>
<dbReference type="InterPro" id="IPR048760">
    <property type="entry name" value="VP0354-like_sensor_dom"/>
</dbReference>
<feature type="domain" description="PAC" evidence="20">
    <location>
        <begin position="595"/>
        <end position="647"/>
    </location>
</feature>
<dbReference type="InterPro" id="IPR035965">
    <property type="entry name" value="PAS-like_dom_sf"/>
</dbReference>
<evidence type="ECO:0000259" key="18">
    <source>
        <dbReference type="PROSITE" id="PS50110"/>
    </source>
</evidence>
<dbReference type="InterPro" id="IPR001610">
    <property type="entry name" value="PAC"/>
</dbReference>
<dbReference type="Gene3D" id="1.10.287.130">
    <property type="match status" value="1"/>
</dbReference>
<dbReference type="SMART" id="SM00387">
    <property type="entry name" value="HATPase_c"/>
    <property type="match status" value="1"/>
</dbReference>
<dbReference type="CDD" id="cd16922">
    <property type="entry name" value="HATPase_EvgS-ArcB-TorS-like"/>
    <property type="match status" value="1"/>
</dbReference>
<dbReference type="CDD" id="cd00082">
    <property type="entry name" value="HisKA"/>
    <property type="match status" value="1"/>
</dbReference>
<dbReference type="PROSITE" id="PS50113">
    <property type="entry name" value="PAC"/>
    <property type="match status" value="3"/>
</dbReference>
<keyword evidence="6" id="KW-0808">Transferase</keyword>
<dbReference type="PANTHER" id="PTHR45339:SF1">
    <property type="entry name" value="HYBRID SIGNAL TRANSDUCTION HISTIDINE KINASE J"/>
    <property type="match status" value="1"/>
</dbReference>
<dbReference type="Pfam" id="PF02518">
    <property type="entry name" value="HATPase_c"/>
    <property type="match status" value="1"/>
</dbReference>
<feature type="domain" description="PAC" evidence="20">
    <location>
        <begin position="725"/>
        <end position="777"/>
    </location>
</feature>
<evidence type="ECO:0000256" key="6">
    <source>
        <dbReference type="ARBA" id="ARBA00022679"/>
    </source>
</evidence>
<dbReference type="PROSITE" id="PS50112">
    <property type="entry name" value="PAS"/>
    <property type="match status" value="2"/>
</dbReference>
<dbReference type="Gene3D" id="1.20.120.160">
    <property type="entry name" value="HPT domain"/>
    <property type="match status" value="1"/>
</dbReference>
<dbReference type="Pfam" id="PF00072">
    <property type="entry name" value="Response_reg"/>
    <property type="match status" value="2"/>
</dbReference>
<feature type="modified residue" description="Phosphohistidine" evidence="14">
    <location>
        <position position="1375"/>
    </location>
</feature>
<dbReference type="NCBIfam" id="TIGR00229">
    <property type="entry name" value="sensory_box"/>
    <property type="match status" value="2"/>
</dbReference>
<name>A0ABS5ZHZ3_9GAMM</name>
<evidence type="ECO:0000313" key="23">
    <source>
        <dbReference type="Proteomes" id="UP000690515"/>
    </source>
</evidence>
<dbReference type="PROSITE" id="PS50110">
    <property type="entry name" value="RESPONSE_REGULATORY"/>
    <property type="match status" value="2"/>
</dbReference>
<feature type="domain" description="PAC" evidence="20">
    <location>
        <begin position="435"/>
        <end position="487"/>
    </location>
</feature>
<evidence type="ECO:0000256" key="16">
    <source>
        <dbReference type="SAM" id="Phobius"/>
    </source>
</evidence>
<evidence type="ECO:0000256" key="15">
    <source>
        <dbReference type="PROSITE-ProRule" id="PRU00169"/>
    </source>
</evidence>
<evidence type="ECO:0000256" key="4">
    <source>
        <dbReference type="ARBA" id="ARBA00022475"/>
    </source>
</evidence>
<keyword evidence="13 16" id="KW-0472">Membrane</keyword>
<comment type="caution">
    <text evidence="22">The sequence shown here is derived from an EMBL/GenBank/DDBJ whole genome shotgun (WGS) entry which is preliminary data.</text>
</comment>